<evidence type="ECO:0000259" key="1">
    <source>
        <dbReference type="Pfam" id="PF14028"/>
    </source>
</evidence>
<organism evidence="2 3">
    <name type="scientific">Flavobacterium omnivorum</name>
    <dbReference type="NCBI Taxonomy" id="178355"/>
    <lineage>
        <taxon>Bacteria</taxon>
        <taxon>Pseudomonadati</taxon>
        <taxon>Bacteroidota</taxon>
        <taxon>Flavobacteriia</taxon>
        <taxon>Flavobacteriales</taxon>
        <taxon>Flavobacteriaceae</taxon>
        <taxon>Flavobacterium</taxon>
    </lineage>
</organism>
<dbReference type="RefSeq" id="WP_091254740.1">
    <property type="nucleotide sequence ID" value="NZ_FNDB01000002.1"/>
</dbReference>
<dbReference type="Pfam" id="PF14028">
    <property type="entry name" value="Lant_dehydr_C"/>
    <property type="match status" value="1"/>
</dbReference>
<feature type="domain" description="Thiopeptide-type bacteriocin biosynthesis" evidence="1">
    <location>
        <begin position="14"/>
        <end position="282"/>
    </location>
</feature>
<dbReference type="STRING" id="178355.SAMN04488062_10237"/>
<accession>A0A1G7WUX8</accession>
<dbReference type="AlphaFoldDB" id="A0A1G7WUX8"/>
<evidence type="ECO:0000313" key="2">
    <source>
        <dbReference type="EMBL" id="SDG75664.1"/>
    </source>
</evidence>
<name>A0A1G7WUX8_9FLAO</name>
<dbReference type="Proteomes" id="UP000199274">
    <property type="component" value="Unassembled WGS sequence"/>
</dbReference>
<keyword evidence="3" id="KW-1185">Reference proteome</keyword>
<proteinExistence type="predicted"/>
<protein>
    <submittedName>
        <fullName evidence="2">Thiopeptide-type bacteriocin biosynthesis domain-containing protein</fullName>
    </submittedName>
</protein>
<dbReference type="NCBIfam" id="TIGR03891">
    <property type="entry name" value="thiopep_ocin"/>
    <property type="match status" value="1"/>
</dbReference>
<sequence length="289" mass="34972">MKEIKRTFILGEEWLYYKIYCGSYSADAVLIESILPIVKELQERKLIDHWFFIRYNDPKNHLRVRFHLTNVDNLQEIIKLMQLYFGKLVEKDIVYDIATATYKREIERYGKTIITAVEKLFYYHSEKILQLIENTTPEDDEIARIFATLQMIDDLLEEFEISLTHRQEFIHSMQLQFKEEHNIGKDNTKKLDQLYRNYRMEISLFITEKQEPLYLEGLLEIIKTREEETKIIKTILSKIKENSTITSLDLTASLIHMNINRTFRSKQRQYEMLCYDFMNRYYKTRLARK</sequence>
<evidence type="ECO:0000313" key="3">
    <source>
        <dbReference type="Proteomes" id="UP000199274"/>
    </source>
</evidence>
<dbReference type="OrthoDB" id="1273722at2"/>
<dbReference type="InterPro" id="IPR023809">
    <property type="entry name" value="Thiopep_bacteriocin_synth_dom"/>
</dbReference>
<dbReference type="EMBL" id="FNDB01000002">
    <property type="protein sequence ID" value="SDG75664.1"/>
    <property type="molecule type" value="Genomic_DNA"/>
</dbReference>
<gene>
    <name evidence="2" type="ORF">SAMN04488062_10237</name>
</gene>
<reference evidence="3" key="1">
    <citation type="submission" date="2016-10" db="EMBL/GenBank/DDBJ databases">
        <authorList>
            <person name="Varghese N."/>
            <person name="Submissions S."/>
        </authorList>
    </citation>
    <scope>NUCLEOTIDE SEQUENCE [LARGE SCALE GENOMIC DNA]</scope>
    <source>
        <strain evidence="3">CGMCC 1.2747</strain>
    </source>
</reference>